<evidence type="ECO:0000259" key="6">
    <source>
        <dbReference type="PROSITE" id="PS50014"/>
    </source>
</evidence>
<organism evidence="7 8">
    <name type="scientific">Dioscorea zingiberensis</name>
    <dbReference type="NCBI Taxonomy" id="325984"/>
    <lineage>
        <taxon>Eukaryota</taxon>
        <taxon>Viridiplantae</taxon>
        <taxon>Streptophyta</taxon>
        <taxon>Embryophyta</taxon>
        <taxon>Tracheophyta</taxon>
        <taxon>Spermatophyta</taxon>
        <taxon>Magnoliopsida</taxon>
        <taxon>Liliopsida</taxon>
        <taxon>Dioscoreales</taxon>
        <taxon>Dioscoreaceae</taxon>
        <taxon>Dioscorea</taxon>
    </lineage>
</organism>
<evidence type="ECO:0000256" key="5">
    <source>
        <dbReference type="SAM" id="Coils"/>
    </source>
</evidence>
<keyword evidence="2" id="KW-0808">Transferase</keyword>
<dbReference type="Pfam" id="PF00109">
    <property type="entry name" value="ketoacyl-synt"/>
    <property type="match status" value="1"/>
</dbReference>
<keyword evidence="3 4" id="KW-0103">Bromodomain</keyword>
<dbReference type="OrthoDB" id="273345at2759"/>
<accession>A0A9D5BTU9</accession>
<dbReference type="InterPro" id="IPR014030">
    <property type="entry name" value="Ketoacyl_synth_N"/>
</dbReference>
<dbReference type="SUPFAM" id="SSF53901">
    <property type="entry name" value="Thiolase-like"/>
    <property type="match status" value="1"/>
</dbReference>
<evidence type="ECO:0000256" key="3">
    <source>
        <dbReference type="ARBA" id="ARBA00023117"/>
    </source>
</evidence>
<dbReference type="InterPro" id="IPR016039">
    <property type="entry name" value="Thiolase-like"/>
</dbReference>
<evidence type="ECO:0000313" key="8">
    <source>
        <dbReference type="Proteomes" id="UP001085076"/>
    </source>
</evidence>
<dbReference type="PANTHER" id="PTHR11712:SF332">
    <property type="entry name" value="3-OXOACYL-[ACYL-CARRIER-PROTEIN] SYNTHASE II, CHLOROPLASTIC"/>
    <property type="match status" value="1"/>
</dbReference>
<evidence type="ECO:0000256" key="4">
    <source>
        <dbReference type="PROSITE-ProRule" id="PRU00035"/>
    </source>
</evidence>
<dbReference type="GO" id="GO:0005739">
    <property type="term" value="C:mitochondrion"/>
    <property type="evidence" value="ECO:0007669"/>
    <property type="project" value="TreeGrafter"/>
</dbReference>
<evidence type="ECO:0000313" key="7">
    <source>
        <dbReference type="EMBL" id="KAJ0960591.1"/>
    </source>
</evidence>
<evidence type="ECO:0000256" key="1">
    <source>
        <dbReference type="ARBA" id="ARBA00013191"/>
    </source>
</evidence>
<proteinExistence type="predicted"/>
<dbReference type="PANTHER" id="PTHR11712">
    <property type="entry name" value="POLYKETIDE SYNTHASE-RELATED"/>
    <property type="match status" value="1"/>
</dbReference>
<dbReference type="PROSITE" id="PS50014">
    <property type="entry name" value="BROMODOMAIN_2"/>
    <property type="match status" value="1"/>
</dbReference>
<evidence type="ECO:0000256" key="2">
    <source>
        <dbReference type="ARBA" id="ARBA00022679"/>
    </source>
</evidence>
<keyword evidence="5" id="KW-0175">Coiled coil</keyword>
<dbReference type="InterPro" id="IPR001487">
    <property type="entry name" value="Bromodomain"/>
</dbReference>
<keyword evidence="8" id="KW-1185">Reference proteome</keyword>
<gene>
    <name evidence="7" type="ORF">J5N97_001516</name>
</gene>
<dbReference type="Pfam" id="PF00439">
    <property type="entry name" value="Bromodomain"/>
    <property type="match status" value="1"/>
</dbReference>
<feature type="domain" description="Bromo" evidence="6">
    <location>
        <begin position="254"/>
        <end position="287"/>
    </location>
</feature>
<feature type="coiled-coil region" evidence="5">
    <location>
        <begin position="144"/>
        <end position="198"/>
    </location>
</feature>
<dbReference type="Gene3D" id="3.40.47.10">
    <property type="match status" value="1"/>
</dbReference>
<dbReference type="InterPro" id="IPR036427">
    <property type="entry name" value="Bromodomain-like_sf"/>
</dbReference>
<comment type="caution">
    <text evidence="7">The sequence shown here is derived from an EMBL/GenBank/DDBJ whole genome shotgun (WGS) entry which is preliminary data.</text>
</comment>
<dbReference type="EC" id="2.3.1.41" evidence="1"/>
<dbReference type="EMBL" id="JAGGNH010000069">
    <property type="protein sequence ID" value="KAJ0960591.1"/>
    <property type="molecule type" value="Genomic_DNA"/>
</dbReference>
<dbReference type="InterPro" id="IPR000794">
    <property type="entry name" value="Beta-ketoacyl_synthase"/>
</dbReference>
<name>A0A9D5BTU9_9LILI</name>
<sequence>MFLLLPSLDYALDSMHPIMSGNHVWSGLPVVWRRVFLRQITTALVEVISPLRNNTSATFELVIAEEMYKMKVILEEYVGNYSEDGCAICKEHTQLLVATGNNTQQQRSTFFISILQQLYYGMQQPAVYFWSLPSCTGNQLRNAFSKLESDVASSRKRFAELQEQRDNLKKGREGSDERQAALEELKAVESHHKKLAEELACYADNDPEALESMTIISQHRDGFVMGEGAGVLLLEELEHAKQRGANIYAEFQMLPTTIEIIEHPMDFSTVRERLSSGAYENLEQFEESHEATNIIGQVGITEDFDYLQ</sequence>
<reference evidence="7 8" key="1">
    <citation type="journal article" date="2022" name="Hortic Res">
        <title>The genome of Dioscorea zingiberensis sheds light on the biosynthesis, origin and evolution of the medicinally important diosgenin saponins.</title>
        <authorList>
            <person name="Li Y."/>
            <person name="Tan C."/>
            <person name="Li Z."/>
            <person name="Guo J."/>
            <person name="Li S."/>
            <person name="Chen X."/>
            <person name="Wang C."/>
            <person name="Dai X."/>
            <person name="Yang H."/>
            <person name="Song W."/>
            <person name="Hou L."/>
            <person name="Xu J."/>
            <person name="Tong Z."/>
            <person name="Xu A."/>
            <person name="Yuan X."/>
            <person name="Wang W."/>
            <person name="Yang Q."/>
            <person name="Chen L."/>
            <person name="Sun Z."/>
            <person name="Wang K."/>
            <person name="Pan B."/>
            <person name="Chen J."/>
            <person name="Bao Y."/>
            <person name="Liu F."/>
            <person name="Qi X."/>
            <person name="Gang D.R."/>
            <person name="Wen J."/>
            <person name="Li J."/>
        </authorList>
    </citation>
    <scope>NUCLEOTIDE SEQUENCE [LARGE SCALE GENOMIC DNA]</scope>
    <source>
        <strain evidence="7">Dzin_1.0</strain>
    </source>
</reference>
<dbReference type="SUPFAM" id="SSF47370">
    <property type="entry name" value="Bromodomain"/>
    <property type="match status" value="1"/>
</dbReference>
<protein>
    <recommendedName>
        <fullName evidence="1">beta-ketoacyl-[acyl-carrier-protein] synthase I</fullName>
        <ecNumber evidence="1">2.3.1.41</ecNumber>
    </recommendedName>
</protein>
<dbReference type="GO" id="GO:0004315">
    <property type="term" value="F:3-oxoacyl-[acyl-carrier-protein] synthase activity"/>
    <property type="evidence" value="ECO:0007669"/>
    <property type="project" value="UniProtKB-EC"/>
</dbReference>
<dbReference type="Proteomes" id="UP001085076">
    <property type="component" value="Unassembled WGS sequence"/>
</dbReference>
<dbReference type="Gene3D" id="1.20.920.10">
    <property type="entry name" value="Bromodomain-like"/>
    <property type="match status" value="1"/>
</dbReference>
<dbReference type="AlphaFoldDB" id="A0A9D5BTU9"/>
<dbReference type="GO" id="GO:0006633">
    <property type="term" value="P:fatty acid biosynthetic process"/>
    <property type="evidence" value="ECO:0007669"/>
    <property type="project" value="TreeGrafter"/>
</dbReference>